<accession>A0ABY7VXM9</accession>
<evidence type="ECO:0000256" key="2">
    <source>
        <dbReference type="ARBA" id="ARBA00012438"/>
    </source>
</evidence>
<dbReference type="SUPFAM" id="SSF47384">
    <property type="entry name" value="Homodimeric domain of signal transducing histidine kinase"/>
    <property type="match status" value="1"/>
</dbReference>
<dbReference type="GO" id="GO:0016301">
    <property type="term" value="F:kinase activity"/>
    <property type="evidence" value="ECO:0007669"/>
    <property type="project" value="UniProtKB-KW"/>
</dbReference>
<dbReference type="InterPro" id="IPR003661">
    <property type="entry name" value="HisK_dim/P_dom"/>
</dbReference>
<dbReference type="Gene3D" id="3.30.565.10">
    <property type="entry name" value="Histidine kinase-like ATPase, C-terminal domain"/>
    <property type="match status" value="1"/>
</dbReference>
<evidence type="ECO:0000313" key="10">
    <source>
        <dbReference type="Proteomes" id="UP001214250"/>
    </source>
</evidence>
<dbReference type="Gene3D" id="1.10.287.130">
    <property type="match status" value="1"/>
</dbReference>
<keyword evidence="10" id="KW-1185">Reference proteome</keyword>
<dbReference type="SMART" id="SM00387">
    <property type="entry name" value="HATPase_c"/>
    <property type="match status" value="1"/>
</dbReference>
<dbReference type="SMART" id="SM00388">
    <property type="entry name" value="HisKA"/>
    <property type="match status" value="1"/>
</dbReference>
<keyword evidence="7" id="KW-0472">Membrane</keyword>
<proteinExistence type="predicted"/>
<evidence type="ECO:0000259" key="8">
    <source>
        <dbReference type="PROSITE" id="PS50109"/>
    </source>
</evidence>
<dbReference type="PANTHER" id="PTHR45453:SF1">
    <property type="entry name" value="PHOSPHATE REGULON SENSOR PROTEIN PHOR"/>
    <property type="match status" value="1"/>
</dbReference>
<evidence type="ECO:0000256" key="7">
    <source>
        <dbReference type="SAM" id="Phobius"/>
    </source>
</evidence>
<keyword evidence="6" id="KW-0902">Two-component regulatory system</keyword>
<dbReference type="CDD" id="cd00082">
    <property type="entry name" value="HisKA"/>
    <property type="match status" value="1"/>
</dbReference>
<evidence type="ECO:0000256" key="3">
    <source>
        <dbReference type="ARBA" id="ARBA00022553"/>
    </source>
</evidence>
<dbReference type="InterPro" id="IPR004358">
    <property type="entry name" value="Sig_transdc_His_kin-like_C"/>
</dbReference>
<dbReference type="SUPFAM" id="SSF55874">
    <property type="entry name" value="ATPase domain of HSP90 chaperone/DNA topoisomerase II/histidine kinase"/>
    <property type="match status" value="1"/>
</dbReference>
<name>A0ABY7VXM9_9BACT</name>
<feature type="transmembrane region" description="Helical" evidence="7">
    <location>
        <begin position="213"/>
        <end position="234"/>
    </location>
</feature>
<dbReference type="InterPro" id="IPR003594">
    <property type="entry name" value="HATPase_dom"/>
</dbReference>
<sequence>MLKARFYSLQNERLQSIEQQSTAILKKIETGLIPLITNTDMDNKSINETSSASIYINHLFILNPKGKVIYPLRSSEAITPRELDFLNRNSDILLNPQTYQPSKADAHNGWYSWYIRKKLHLILWSKTIDSYTVGVELHQERIINEIINSIPKNISSNDYQLTLKNAEQNLYQYSSETQSFDASVKTELPYPLHSYQFVYQFNEPNFISPLRKYFLMGFSLIIAGALSGICYLFYREQIRNIRESAQRVNFANQVSHELKTPLTNIRMYAELLEFQLSDDDPKVTKRLNVIIKESHRLSRMINNVLNFAKQENDSVFIKTEEIVLDPLLQEVLNKFDLAFRKKEISIKLHLNSQKTIEADPDLITQIIGNLLSNVEKYVPQKSNLDISTYQDNELTTLIMQDNGPGIAKKHKEKIFQSFYRISNQLSDGVTGTGIGLAIARDFARAHRGDLELVPSESGACFKLTLPNARK</sequence>
<dbReference type="RefSeq" id="WP_274152117.1">
    <property type="nucleotide sequence ID" value="NZ_CP117812.1"/>
</dbReference>
<protein>
    <recommendedName>
        <fullName evidence="2">histidine kinase</fullName>
        <ecNumber evidence="2">2.7.13.3</ecNumber>
    </recommendedName>
</protein>
<dbReference type="InterPro" id="IPR036097">
    <property type="entry name" value="HisK_dim/P_sf"/>
</dbReference>
<reference evidence="9 10" key="1">
    <citation type="submission" date="2023-02" db="EMBL/GenBank/DDBJ databases">
        <title>Genome sequence of Lentisphaera profundi SAORIC-696.</title>
        <authorList>
            <person name="Kim e."/>
            <person name="Cho J.-C."/>
            <person name="Choi A."/>
            <person name="Kang I."/>
        </authorList>
    </citation>
    <scope>NUCLEOTIDE SEQUENCE [LARGE SCALE GENOMIC DNA]</scope>
    <source>
        <strain evidence="9 10">SAORIC-696</strain>
    </source>
</reference>
<comment type="catalytic activity">
    <reaction evidence="1">
        <text>ATP + protein L-histidine = ADP + protein N-phospho-L-histidine.</text>
        <dbReference type="EC" id="2.7.13.3"/>
    </reaction>
</comment>
<dbReference type="EMBL" id="CP117812">
    <property type="protein sequence ID" value="WDE97617.1"/>
    <property type="molecule type" value="Genomic_DNA"/>
</dbReference>
<evidence type="ECO:0000256" key="4">
    <source>
        <dbReference type="ARBA" id="ARBA00022679"/>
    </source>
</evidence>
<evidence type="ECO:0000256" key="6">
    <source>
        <dbReference type="ARBA" id="ARBA00023012"/>
    </source>
</evidence>
<organism evidence="9 10">
    <name type="scientific">Lentisphaera profundi</name>
    <dbReference type="NCBI Taxonomy" id="1658616"/>
    <lineage>
        <taxon>Bacteria</taxon>
        <taxon>Pseudomonadati</taxon>
        <taxon>Lentisphaerota</taxon>
        <taxon>Lentisphaeria</taxon>
        <taxon>Lentisphaerales</taxon>
        <taxon>Lentisphaeraceae</taxon>
        <taxon>Lentisphaera</taxon>
    </lineage>
</organism>
<dbReference type="InterPro" id="IPR050351">
    <property type="entry name" value="BphY/WalK/GraS-like"/>
</dbReference>
<dbReference type="PROSITE" id="PS50109">
    <property type="entry name" value="HIS_KIN"/>
    <property type="match status" value="1"/>
</dbReference>
<keyword evidence="7" id="KW-1133">Transmembrane helix</keyword>
<gene>
    <name evidence="9" type="ORF">PQO03_17455</name>
</gene>
<dbReference type="CDD" id="cd00075">
    <property type="entry name" value="HATPase"/>
    <property type="match status" value="1"/>
</dbReference>
<keyword evidence="7" id="KW-0812">Transmembrane</keyword>
<keyword evidence="5 9" id="KW-0418">Kinase</keyword>
<keyword evidence="4" id="KW-0808">Transferase</keyword>
<dbReference type="Proteomes" id="UP001214250">
    <property type="component" value="Chromosome 2"/>
</dbReference>
<dbReference type="PANTHER" id="PTHR45453">
    <property type="entry name" value="PHOSPHATE REGULON SENSOR PROTEIN PHOR"/>
    <property type="match status" value="1"/>
</dbReference>
<evidence type="ECO:0000256" key="5">
    <source>
        <dbReference type="ARBA" id="ARBA00022777"/>
    </source>
</evidence>
<keyword evidence="3" id="KW-0597">Phosphoprotein</keyword>
<evidence type="ECO:0000256" key="1">
    <source>
        <dbReference type="ARBA" id="ARBA00000085"/>
    </source>
</evidence>
<dbReference type="EC" id="2.7.13.3" evidence="2"/>
<evidence type="ECO:0000313" key="9">
    <source>
        <dbReference type="EMBL" id="WDE97617.1"/>
    </source>
</evidence>
<dbReference type="Pfam" id="PF00512">
    <property type="entry name" value="HisKA"/>
    <property type="match status" value="1"/>
</dbReference>
<feature type="domain" description="Histidine kinase" evidence="8">
    <location>
        <begin position="253"/>
        <end position="469"/>
    </location>
</feature>
<dbReference type="InterPro" id="IPR036890">
    <property type="entry name" value="HATPase_C_sf"/>
</dbReference>
<dbReference type="InterPro" id="IPR005467">
    <property type="entry name" value="His_kinase_dom"/>
</dbReference>
<dbReference type="PRINTS" id="PR00344">
    <property type="entry name" value="BCTRLSENSOR"/>
</dbReference>
<dbReference type="Pfam" id="PF02518">
    <property type="entry name" value="HATPase_c"/>
    <property type="match status" value="1"/>
</dbReference>